<name>A0A7G5IDW6_9SPHN</name>
<evidence type="ECO:0000313" key="2">
    <source>
        <dbReference type="EMBL" id="QMW21558.1"/>
    </source>
</evidence>
<dbReference type="Pfam" id="PF00144">
    <property type="entry name" value="Beta-lactamase"/>
    <property type="match status" value="1"/>
</dbReference>
<proteinExistence type="predicted"/>
<dbReference type="PANTHER" id="PTHR46825">
    <property type="entry name" value="D-ALANYL-D-ALANINE-CARBOXYPEPTIDASE/ENDOPEPTIDASE AMPH"/>
    <property type="match status" value="1"/>
</dbReference>
<organism evidence="2 3">
    <name type="scientific">Sandaracinobacteroides saxicola</name>
    <dbReference type="NCBI Taxonomy" id="2759707"/>
    <lineage>
        <taxon>Bacteria</taxon>
        <taxon>Pseudomonadati</taxon>
        <taxon>Pseudomonadota</taxon>
        <taxon>Alphaproteobacteria</taxon>
        <taxon>Sphingomonadales</taxon>
        <taxon>Sphingosinicellaceae</taxon>
        <taxon>Sandaracinobacteroides</taxon>
    </lineage>
</organism>
<reference evidence="2 3" key="1">
    <citation type="submission" date="2020-07" db="EMBL/GenBank/DDBJ databases">
        <title>Complete genome sequence for Sandaracinobacter sp. M6.</title>
        <authorList>
            <person name="Tang Y."/>
            <person name="Liu Q."/>
            <person name="Guo Z."/>
            <person name="Lei P."/>
            <person name="Huang B."/>
        </authorList>
    </citation>
    <scope>NUCLEOTIDE SEQUENCE [LARGE SCALE GENOMIC DNA]</scope>
    <source>
        <strain evidence="2 3">M6</strain>
    </source>
</reference>
<dbReference type="Gene3D" id="3.40.710.10">
    <property type="entry name" value="DD-peptidase/beta-lactamase superfamily"/>
    <property type="match status" value="1"/>
</dbReference>
<dbReference type="EMBL" id="CP059851">
    <property type="protein sequence ID" value="QMW21558.1"/>
    <property type="molecule type" value="Genomic_DNA"/>
</dbReference>
<evidence type="ECO:0000259" key="1">
    <source>
        <dbReference type="Pfam" id="PF00144"/>
    </source>
</evidence>
<dbReference type="InterPro" id="IPR001466">
    <property type="entry name" value="Beta-lactam-related"/>
</dbReference>
<dbReference type="SUPFAM" id="SSF56601">
    <property type="entry name" value="beta-lactamase/transpeptidase-like"/>
    <property type="match status" value="1"/>
</dbReference>
<sequence>MLCALSPGIAATPSPAAIAAPETSEASARLARFRDALDDARKTYGFPGAIAAFVLKDGSSGVVAVGVEGRHDPTPLVATARMMSGSTGKTFAAAAALRLAAQGKLDLDAPIGRYVSERPWFSKLANAAQITTRMLLAHRAGLADHVNLPDYMAQSSRRAAANPDDFLSPDECIAIAVAAPAKFAPGTGYAYSDSGYLIVGEIIENASGKRFYDYAATEFLTPLGLTLTVPSNTRLIPGLSQGEPDWGGAPLPPQMLVAPGVLLFNPASEWTGGGFATNPIDLARWARALYGGSLLPPALLADMARAPDGSPSDRPAYGLGMQIETLEGQRVVGHSGYFPGYRSDLFYMPEGDIAIAFQINSEFGVKSQPVIGAIRARLLHAAMMRKSQ</sequence>
<gene>
    <name evidence="2" type="ORF">H3309_08980</name>
</gene>
<dbReference type="KEGG" id="sand:H3309_08980"/>
<evidence type="ECO:0000313" key="3">
    <source>
        <dbReference type="Proteomes" id="UP000515292"/>
    </source>
</evidence>
<dbReference type="RefSeq" id="WP_182294407.1">
    <property type="nucleotide sequence ID" value="NZ_CP059851.1"/>
</dbReference>
<protein>
    <submittedName>
        <fullName evidence="2">Beta-lactamase family protein</fullName>
    </submittedName>
</protein>
<keyword evidence="3" id="KW-1185">Reference proteome</keyword>
<dbReference type="PANTHER" id="PTHR46825:SF7">
    <property type="entry name" value="D-ALANYL-D-ALANINE CARBOXYPEPTIDASE"/>
    <property type="match status" value="1"/>
</dbReference>
<dbReference type="InterPro" id="IPR050491">
    <property type="entry name" value="AmpC-like"/>
</dbReference>
<accession>A0A7G5IDW6</accession>
<dbReference type="AlphaFoldDB" id="A0A7G5IDW6"/>
<dbReference type="Proteomes" id="UP000515292">
    <property type="component" value="Chromosome"/>
</dbReference>
<feature type="domain" description="Beta-lactamase-related" evidence="1">
    <location>
        <begin position="33"/>
        <end position="367"/>
    </location>
</feature>
<dbReference type="InterPro" id="IPR012338">
    <property type="entry name" value="Beta-lactam/transpept-like"/>
</dbReference>